<feature type="transmembrane region" description="Helical" evidence="1">
    <location>
        <begin position="68"/>
        <end position="88"/>
    </location>
</feature>
<reference evidence="2 3" key="1">
    <citation type="submission" date="2023-01" db="EMBL/GenBank/DDBJ databases">
        <title>Novel diversity within Roseofilum (Cyanobacteria; Desertifilaceae) from marine benthic mats with descriptions of four novel species.</title>
        <authorList>
            <person name="Wang Y."/>
            <person name="Berthold D.E."/>
            <person name="Hu J."/>
            <person name="Lefler F.W."/>
            <person name="Laughinghouse H.D. IV."/>
        </authorList>
    </citation>
    <scope>NUCLEOTIDE SEQUENCE [LARGE SCALE GENOMIC DNA]</scope>
    <source>
        <strain evidence="2 3">BLCC-M91</strain>
    </source>
</reference>
<sequence>MNSRNRKPKQKTSSKSESKRQTWSHIVVALSWIIWLILYLPIALFKLILILAKLSPIPFERIKSRKDMLAAFILFCMAFVIVIGEFIVPGTQPFEANLLVSHIQFITPEPNSRFFLQNIDRLTSLDLQTPSETLTLRGSFSSPDNPQINSILSQKTELSFTFPESNSHLFVYPATPQGLALPELTLKSILQINLSYLAYPPETQLNLRLTSTEKEATESLATLQLKLNPEAFTLGLENVKIENLDLPVTELQFTPNAPLTRQISLFSPTQLALTFAENTQPKRDWIRGNLPVTDVNLTWLERTGDIQNDLPRSSVIKGEVRMKSKTLILQEHQFLIAADAQDIEKLRYFTLNSDPDEGVGVQVRLAGKSKKLAVGLDPDYPVQTLNASWLSRYLTPDQITAALSFAAAVIGFLLPYLFTMSPEN</sequence>
<name>A0ABT7BL88_9CYAN</name>
<proteinExistence type="predicted"/>
<keyword evidence="1" id="KW-0472">Membrane</keyword>
<dbReference type="EMBL" id="JAQPOK010000095">
    <property type="protein sequence ID" value="MDJ1179825.1"/>
    <property type="molecule type" value="Genomic_DNA"/>
</dbReference>
<keyword evidence="1" id="KW-1133">Transmembrane helix</keyword>
<protein>
    <submittedName>
        <fullName evidence="2">Uncharacterized protein</fullName>
    </submittedName>
</protein>
<feature type="transmembrane region" description="Helical" evidence="1">
    <location>
        <begin position="399"/>
        <end position="418"/>
    </location>
</feature>
<evidence type="ECO:0000256" key="1">
    <source>
        <dbReference type="SAM" id="Phobius"/>
    </source>
</evidence>
<keyword evidence="3" id="KW-1185">Reference proteome</keyword>
<dbReference type="RefSeq" id="WP_283763129.1">
    <property type="nucleotide sequence ID" value="NZ_JAQPOK010000095.1"/>
</dbReference>
<gene>
    <name evidence="2" type="ORF">PJF56_13210</name>
</gene>
<accession>A0ABT7BL88</accession>
<evidence type="ECO:0000313" key="3">
    <source>
        <dbReference type="Proteomes" id="UP001231370"/>
    </source>
</evidence>
<feature type="transmembrane region" description="Helical" evidence="1">
    <location>
        <begin position="21"/>
        <end position="48"/>
    </location>
</feature>
<keyword evidence="1" id="KW-0812">Transmembrane</keyword>
<organism evidence="2 3">
    <name type="scientific">Roseofilum halophilum BLCC-M91</name>
    <dbReference type="NCBI Taxonomy" id="3022259"/>
    <lineage>
        <taxon>Bacteria</taxon>
        <taxon>Bacillati</taxon>
        <taxon>Cyanobacteriota</taxon>
        <taxon>Cyanophyceae</taxon>
        <taxon>Desertifilales</taxon>
        <taxon>Desertifilaceae</taxon>
        <taxon>Roseofilum</taxon>
        <taxon>Roseofilum halophilum</taxon>
    </lineage>
</organism>
<dbReference type="Proteomes" id="UP001231370">
    <property type="component" value="Unassembled WGS sequence"/>
</dbReference>
<comment type="caution">
    <text evidence="2">The sequence shown here is derived from an EMBL/GenBank/DDBJ whole genome shotgun (WGS) entry which is preliminary data.</text>
</comment>
<evidence type="ECO:0000313" key="2">
    <source>
        <dbReference type="EMBL" id="MDJ1179825.1"/>
    </source>
</evidence>